<dbReference type="EMBL" id="BAAAPF010000004">
    <property type="protein sequence ID" value="GAA2108533.1"/>
    <property type="molecule type" value="Genomic_DNA"/>
</dbReference>
<keyword evidence="3" id="KW-0808">Transferase</keyword>
<dbReference type="SFLD" id="SFLDG01163">
    <property type="entry name" value="II"/>
    <property type="match status" value="1"/>
</dbReference>
<dbReference type="InterPro" id="IPR020965">
    <property type="entry name" value="Prenyltransferase_CloQ"/>
</dbReference>
<sequence>MSGAKDVERVYSAMEEAAGLLNVPVARDKIWPVLTAYQDALADAVIVFSMAGGRRSTELDFSISVPTDHGDPFTTALERGLTEKENHPVDNLLAELRDGFPLGMYAIDGMVTTGFKKAYASFPTNEPQPLTALLDLPSMPESARANAELFARYGLDKVQMVSVDYPKRQVNLYFSDLNADHLTPEEVKATASEMGLVEPTDMALDFATGSFAVYPTLGYDSDVVDRITYAVISVDPTLAPTTSEPEKTQITTYANSAPYAYAGENRTLVYGFTLTSKEEYYKLGSYYQITDLQRTLVKAFEALD</sequence>
<reference evidence="5" key="1">
    <citation type="journal article" date="2019" name="Int. J. Syst. Evol. Microbiol.">
        <title>The Global Catalogue of Microorganisms (GCM) 10K type strain sequencing project: providing services to taxonomists for standard genome sequencing and annotation.</title>
        <authorList>
            <consortium name="The Broad Institute Genomics Platform"/>
            <consortium name="The Broad Institute Genome Sequencing Center for Infectious Disease"/>
            <person name="Wu L."/>
            <person name="Ma J."/>
        </authorList>
    </citation>
    <scope>NUCLEOTIDE SEQUENCE [LARGE SCALE GENOMIC DNA]</scope>
    <source>
        <strain evidence="5">JCM 15481</strain>
    </source>
</reference>
<dbReference type="CDD" id="cd13931">
    <property type="entry name" value="PT-CloQ_NphB"/>
    <property type="match status" value="1"/>
</dbReference>
<dbReference type="InterPro" id="IPR036239">
    <property type="entry name" value="PrenylTrfase-like_sf"/>
</dbReference>
<dbReference type="RefSeq" id="WP_344287272.1">
    <property type="nucleotide sequence ID" value="NZ_BAAAPF010000004.1"/>
</dbReference>
<proteinExistence type="inferred from homology"/>
<comment type="caution">
    <text evidence="4">The sequence shown here is derived from an EMBL/GenBank/DDBJ whole genome shotgun (WGS) entry which is preliminary data.</text>
</comment>
<name>A0ABP5IY08_9ACTN</name>
<dbReference type="Pfam" id="PF11468">
    <property type="entry name" value="PTase_Orf2"/>
    <property type="match status" value="1"/>
</dbReference>
<comment type="similarity">
    <text evidence="1">Belongs to the aromatic prenyltransferase family.</text>
</comment>
<dbReference type="InterPro" id="IPR033964">
    <property type="entry name" value="ABBA"/>
</dbReference>
<evidence type="ECO:0000313" key="5">
    <source>
        <dbReference type="Proteomes" id="UP001500443"/>
    </source>
</evidence>
<keyword evidence="2" id="KW-0637">Prenyltransferase</keyword>
<keyword evidence="5" id="KW-1185">Reference proteome</keyword>
<evidence type="ECO:0008006" key="6">
    <source>
        <dbReference type="Google" id="ProtNLM"/>
    </source>
</evidence>
<dbReference type="SUPFAM" id="SSF143492">
    <property type="entry name" value="Prenyltransferase-like"/>
    <property type="match status" value="1"/>
</dbReference>
<gene>
    <name evidence="4" type="ORF">GCM10009802_04380</name>
</gene>
<evidence type="ECO:0000313" key="4">
    <source>
        <dbReference type="EMBL" id="GAA2108533.1"/>
    </source>
</evidence>
<dbReference type="SFLD" id="SFLDS00036">
    <property type="entry name" value="Aromatic_Prenyltransferase"/>
    <property type="match status" value="1"/>
</dbReference>
<accession>A0ABP5IY08</accession>
<evidence type="ECO:0000256" key="3">
    <source>
        <dbReference type="ARBA" id="ARBA00022679"/>
    </source>
</evidence>
<protein>
    <recommendedName>
        <fullName evidence="6">Prenyltransferase</fullName>
    </recommendedName>
</protein>
<evidence type="ECO:0000256" key="1">
    <source>
        <dbReference type="ARBA" id="ARBA00005368"/>
    </source>
</evidence>
<organism evidence="4 5">
    <name type="scientific">Streptomyces synnematoformans</name>
    <dbReference type="NCBI Taxonomy" id="415721"/>
    <lineage>
        <taxon>Bacteria</taxon>
        <taxon>Bacillati</taxon>
        <taxon>Actinomycetota</taxon>
        <taxon>Actinomycetes</taxon>
        <taxon>Kitasatosporales</taxon>
        <taxon>Streptomycetaceae</taxon>
        <taxon>Streptomyces</taxon>
    </lineage>
</organism>
<evidence type="ECO:0000256" key="2">
    <source>
        <dbReference type="ARBA" id="ARBA00022602"/>
    </source>
</evidence>
<dbReference type="Proteomes" id="UP001500443">
    <property type="component" value="Unassembled WGS sequence"/>
</dbReference>